<dbReference type="STRING" id="693986.MOC_2391"/>
<dbReference type="eggNOG" id="ENOG503122E">
    <property type="taxonomic scope" value="Bacteria"/>
</dbReference>
<proteinExistence type="predicted"/>
<evidence type="ECO:0000256" key="2">
    <source>
        <dbReference type="SAM" id="Phobius"/>
    </source>
</evidence>
<dbReference type="GeneID" id="96604686"/>
<keyword evidence="2" id="KW-0812">Transmembrane</keyword>
<organism evidence="3 4">
    <name type="scientific">Methylobacterium oryzae CBMB20</name>
    <dbReference type="NCBI Taxonomy" id="693986"/>
    <lineage>
        <taxon>Bacteria</taxon>
        <taxon>Pseudomonadati</taxon>
        <taxon>Pseudomonadota</taxon>
        <taxon>Alphaproteobacteria</taxon>
        <taxon>Hyphomicrobiales</taxon>
        <taxon>Methylobacteriaceae</taxon>
        <taxon>Methylobacterium</taxon>
    </lineage>
</organism>
<dbReference type="Proteomes" id="UP000029492">
    <property type="component" value="Chromosome"/>
</dbReference>
<dbReference type="RefSeq" id="WP_158498450.1">
    <property type="nucleotide sequence ID" value="NZ_CP003811.1"/>
</dbReference>
<dbReference type="HOGENOM" id="CLU_3009142_0_0_5"/>
<dbReference type="KEGG" id="mor:MOC_2391"/>
<feature type="region of interest" description="Disordered" evidence="1">
    <location>
        <begin position="1"/>
        <end position="25"/>
    </location>
</feature>
<dbReference type="EMBL" id="CP003811">
    <property type="protein sequence ID" value="AIQ90146.1"/>
    <property type="molecule type" value="Genomic_DNA"/>
</dbReference>
<accession>A0A089NQE4</accession>
<evidence type="ECO:0000256" key="1">
    <source>
        <dbReference type="SAM" id="MobiDB-lite"/>
    </source>
</evidence>
<evidence type="ECO:0000313" key="3">
    <source>
        <dbReference type="EMBL" id="AIQ90146.1"/>
    </source>
</evidence>
<keyword evidence="4" id="KW-1185">Reference proteome</keyword>
<sequence>MSPPRDGDPGQGSKGRITVRPGRTSLRRSGRDYTAVALIGAGLTVLVLALLLVGIP</sequence>
<evidence type="ECO:0000313" key="4">
    <source>
        <dbReference type="Proteomes" id="UP000029492"/>
    </source>
</evidence>
<reference evidence="3 4" key="1">
    <citation type="journal article" date="2014" name="PLoS ONE">
        <title>Genome Information of Methylobacterium oryzae, a Plant-Probiotic Methylotroph in the Phyllosphere.</title>
        <authorList>
            <person name="Kwak M.J."/>
            <person name="Jeong H."/>
            <person name="Madhaiyan M."/>
            <person name="Lee Y."/>
            <person name="Sa T.M."/>
            <person name="Oh T.K."/>
            <person name="Kim J.F."/>
        </authorList>
    </citation>
    <scope>NUCLEOTIDE SEQUENCE [LARGE SCALE GENOMIC DNA]</scope>
    <source>
        <strain evidence="3 4">CBMB20</strain>
    </source>
</reference>
<keyword evidence="2" id="KW-1133">Transmembrane helix</keyword>
<keyword evidence="2" id="KW-0472">Membrane</keyword>
<feature type="transmembrane region" description="Helical" evidence="2">
    <location>
        <begin position="33"/>
        <end position="55"/>
    </location>
</feature>
<dbReference type="AlphaFoldDB" id="A0A089NQE4"/>
<gene>
    <name evidence="3" type="ORF">MOC_2391</name>
</gene>
<name>A0A089NQE4_9HYPH</name>
<protein>
    <submittedName>
        <fullName evidence="3">Protein of unassigned function</fullName>
    </submittedName>
</protein>